<dbReference type="InterPro" id="IPR012934">
    <property type="entry name" value="Znf_AD"/>
</dbReference>
<evidence type="ECO:0000256" key="5">
    <source>
        <dbReference type="ARBA" id="ARBA00022771"/>
    </source>
</evidence>
<dbReference type="SMART" id="SM00355">
    <property type="entry name" value="ZnF_C2H2"/>
    <property type="match status" value="7"/>
</dbReference>
<evidence type="ECO:0000259" key="14">
    <source>
        <dbReference type="PROSITE" id="PS51915"/>
    </source>
</evidence>
<feature type="domain" description="C2H2-type" evidence="13">
    <location>
        <begin position="252"/>
        <end position="279"/>
    </location>
</feature>
<evidence type="ECO:0000256" key="9">
    <source>
        <dbReference type="ARBA" id="ARBA00023163"/>
    </source>
</evidence>
<dbReference type="SUPFAM" id="SSF57667">
    <property type="entry name" value="beta-beta-alpha zinc fingers"/>
    <property type="match status" value="4"/>
</dbReference>
<dbReference type="FunFam" id="3.30.160.60:FF:000671">
    <property type="entry name" value="Zinc finger protein 26"/>
    <property type="match status" value="1"/>
</dbReference>
<reference evidence="16" key="1">
    <citation type="submission" date="2014-03" db="EMBL/GenBank/DDBJ databases">
        <authorList>
            <person name="Aksoy S."/>
            <person name="Warren W."/>
            <person name="Wilson R.K."/>
        </authorList>
    </citation>
    <scope>NUCLEOTIDE SEQUENCE [LARGE SCALE GENOMIC DNA]</scope>
    <source>
        <strain evidence="16">IAEA</strain>
    </source>
</reference>
<keyword evidence="6 12" id="KW-0862">Zinc</keyword>
<proteinExistence type="predicted"/>
<feature type="binding site" evidence="12">
    <location>
        <position position="41"/>
    </location>
    <ligand>
        <name>Zn(2+)</name>
        <dbReference type="ChEBI" id="CHEBI:29105"/>
    </ligand>
</feature>
<dbReference type="FunFam" id="3.30.160.60:FF:000097">
    <property type="entry name" value="Zinc finger protein"/>
    <property type="match status" value="1"/>
</dbReference>
<dbReference type="GO" id="GO:0008270">
    <property type="term" value="F:zinc ion binding"/>
    <property type="evidence" value="ECO:0007669"/>
    <property type="project" value="UniProtKB-UniRule"/>
</dbReference>
<keyword evidence="10" id="KW-0539">Nucleus</keyword>
<dbReference type="GO" id="GO:0005634">
    <property type="term" value="C:nucleus"/>
    <property type="evidence" value="ECO:0007669"/>
    <property type="project" value="UniProtKB-SubCell"/>
</dbReference>
<dbReference type="SUPFAM" id="SSF57716">
    <property type="entry name" value="Glucocorticoid receptor-like (DNA-binding domain)"/>
    <property type="match status" value="1"/>
</dbReference>
<evidence type="ECO:0000313" key="16">
    <source>
        <dbReference type="Proteomes" id="UP000091820"/>
    </source>
</evidence>
<dbReference type="Pfam" id="PF00096">
    <property type="entry name" value="zf-C2H2"/>
    <property type="match status" value="3"/>
</dbReference>
<feature type="domain" description="C2H2-type" evidence="13">
    <location>
        <begin position="392"/>
        <end position="419"/>
    </location>
</feature>
<evidence type="ECO:0000256" key="6">
    <source>
        <dbReference type="ARBA" id="ARBA00022833"/>
    </source>
</evidence>
<evidence type="ECO:0008006" key="17">
    <source>
        <dbReference type="Google" id="ProtNLM"/>
    </source>
</evidence>
<dbReference type="PROSITE" id="PS51915">
    <property type="entry name" value="ZAD"/>
    <property type="match status" value="1"/>
</dbReference>
<dbReference type="Pfam" id="PF07776">
    <property type="entry name" value="zf-AD"/>
    <property type="match status" value="1"/>
</dbReference>
<dbReference type="InterPro" id="IPR013087">
    <property type="entry name" value="Znf_C2H2_type"/>
</dbReference>
<sequence length="473" mass="55783">MTTINCNSYDVKFCSLTVLYVGQILINLKMSGIIKDLCRTCMWRTNDDPSYKNRQHIYENLIECQESSNFNLMELLQLIAPQIKIQMRDGLPEFMCMTCIHSLRRVYDFLRMYTKSDELYRQMLKDHNYRNSESEEKLSKHRKSLGLNREMNLRITQEEDVLKENLFTYDEYTLIKLNEENGEYIEESMETSYGQENDSFFNQHEKEGGEGYKRTIKKNSNIIRKQKEESTKVQTINAVEIKAKPSEAKKNFECEYCDKVFTKSTNYKNHVRTHTGEQPFLCIECGKGFSLSSSLNTHMKRHRGEKCFQCPDCPKQFVCASGLYAHRAVHQKERPFICDICGSAFHQAYQLKKHCLYHSGIKNFSCDYCDMRFFSAEKKRRHIRTHTGEKPYSCKYCDRAFAQSNDCIKHLRSHLGENVYQCEMCPLRFPLARDLRAHFASHKNDDEETRMCNLQARKEEEHNLKIKLGIKEV</sequence>
<evidence type="ECO:0000256" key="3">
    <source>
        <dbReference type="ARBA" id="ARBA00022723"/>
    </source>
</evidence>
<feature type="domain" description="C2H2-type" evidence="13">
    <location>
        <begin position="420"/>
        <end position="447"/>
    </location>
</feature>
<dbReference type="GO" id="GO:0003677">
    <property type="term" value="F:DNA binding"/>
    <property type="evidence" value="ECO:0007669"/>
    <property type="project" value="UniProtKB-KW"/>
</dbReference>
<keyword evidence="8" id="KW-0238">DNA-binding</keyword>
<dbReference type="FunFam" id="3.30.160.60:FF:000218">
    <property type="entry name" value="Zinc finger protein 10"/>
    <property type="match status" value="1"/>
</dbReference>
<evidence type="ECO:0000256" key="12">
    <source>
        <dbReference type="PROSITE-ProRule" id="PRU01263"/>
    </source>
</evidence>
<dbReference type="SMART" id="SM00868">
    <property type="entry name" value="zf-AD"/>
    <property type="match status" value="1"/>
</dbReference>
<dbReference type="AlphaFoldDB" id="A0A1A9WDP5"/>
<feature type="binding site" evidence="12">
    <location>
        <position position="99"/>
    </location>
    <ligand>
        <name>Zn(2+)</name>
        <dbReference type="ChEBI" id="CHEBI:29105"/>
    </ligand>
</feature>
<dbReference type="EnsemblMetazoa" id="GBRI015824-RA">
    <property type="protein sequence ID" value="GBRI015824-PA"/>
    <property type="gene ID" value="GBRI015824"/>
</dbReference>
<dbReference type="VEuPathDB" id="VectorBase:GBRI015824"/>
<feature type="domain" description="C2H2-type" evidence="13">
    <location>
        <begin position="364"/>
        <end position="391"/>
    </location>
</feature>
<feature type="binding site" evidence="12">
    <location>
        <position position="96"/>
    </location>
    <ligand>
        <name>Zn(2+)</name>
        <dbReference type="ChEBI" id="CHEBI:29105"/>
    </ligand>
</feature>
<dbReference type="FunFam" id="3.30.160.60:FF:000072">
    <property type="entry name" value="zinc finger protein 143 isoform X1"/>
    <property type="match status" value="1"/>
</dbReference>
<dbReference type="PANTHER" id="PTHR24394">
    <property type="entry name" value="ZINC FINGER PROTEIN"/>
    <property type="match status" value="1"/>
</dbReference>
<comment type="subcellular location">
    <subcellularLocation>
        <location evidence="2">Nucleus</location>
    </subcellularLocation>
</comment>
<evidence type="ECO:0000256" key="7">
    <source>
        <dbReference type="ARBA" id="ARBA00023015"/>
    </source>
</evidence>
<evidence type="ECO:0000256" key="2">
    <source>
        <dbReference type="ARBA" id="ARBA00004123"/>
    </source>
</evidence>
<protein>
    <recommendedName>
        <fullName evidence="17">Protein krueppel</fullName>
    </recommendedName>
</protein>
<evidence type="ECO:0000256" key="4">
    <source>
        <dbReference type="ARBA" id="ARBA00022737"/>
    </source>
</evidence>
<dbReference type="Proteomes" id="UP000091820">
    <property type="component" value="Unassembled WGS sequence"/>
</dbReference>
<dbReference type="Gene3D" id="3.30.160.60">
    <property type="entry name" value="Classic Zinc Finger"/>
    <property type="match status" value="7"/>
</dbReference>
<organism evidence="15 16">
    <name type="scientific">Glossina brevipalpis</name>
    <dbReference type="NCBI Taxonomy" id="37001"/>
    <lineage>
        <taxon>Eukaryota</taxon>
        <taxon>Metazoa</taxon>
        <taxon>Ecdysozoa</taxon>
        <taxon>Arthropoda</taxon>
        <taxon>Hexapoda</taxon>
        <taxon>Insecta</taxon>
        <taxon>Pterygota</taxon>
        <taxon>Neoptera</taxon>
        <taxon>Endopterygota</taxon>
        <taxon>Diptera</taxon>
        <taxon>Brachycera</taxon>
        <taxon>Muscomorpha</taxon>
        <taxon>Hippoboscoidea</taxon>
        <taxon>Glossinidae</taxon>
        <taxon>Glossina</taxon>
    </lineage>
</organism>
<keyword evidence="4" id="KW-0677">Repeat</keyword>
<dbReference type="PROSITE" id="PS00028">
    <property type="entry name" value="ZINC_FINGER_C2H2_1"/>
    <property type="match status" value="7"/>
</dbReference>
<evidence type="ECO:0000259" key="13">
    <source>
        <dbReference type="PROSITE" id="PS50157"/>
    </source>
</evidence>
<feature type="domain" description="C2H2-type" evidence="13">
    <location>
        <begin position="280"/>
        <end position="307"/>
    </location>
</feature>
<feature type="binding site" evidence="12">
    <location>
        <position position="38"/>
    </location>
    <ligand>
        <name>Zn(2+)</name>
        <dbReference type="ChEBI" id="CHEBI:29105"/>
    </ligand>
</feature>
<evidence type="ECO:0000256" key="1">
    <source>
        <dbReference type="ARBA" id="ARBA00003767"/>
    </source>
</evidence>
<keyword evidence="9" id="KW-0804">Transcription</keyword>
<comment type="function">
    <text evidence="1">May be involved in transcriptional regulation.</text>
</comment>
<dbReference type="InterPro" id="IPR036236">
    <property type="entry name" value="Znf_C2H2_sf"/>
</dbReference>
<dbReference type="FunFam" id="3.30.160.60:FF:000446">
    <property type="entry name" value="Zinc finger protein"/>
    <property type="match status" value="1"/>
</dbReference>
<keyword evidence="7" id="KW-0805">Transcription regulation</keyword>
<dbReference type="PANTHER" id="PTHR24394:SF29">
    <property type="entry name" value="MYONEURIN"/>
    <property type="match status" value="1"/>
</dbReference>
<accession>A0A1A9WDP5</accession>
<feature type="domain" description="C2H2-type" evidence="13">
    <location>
        <begin position="336"/>
        <end position="363"/>
    </location>
</feature>
<dbReference type="STRING" id="37001.A0A1A9WDP5"/>
<evidence type="ECO:0000256" key="10">
    <source>
        <dbReference type="ARBA" id="ARBA00023242"/>
    </source>
</evidence>
<feature type="domain" description="C2H2-type" evidence="13">
    <location>
        <begin position="308"/>
        <end position="335"/>
    </location>
</feature>
<evidence type="ECO:0000256" key="11">
    <source>
        <dbReference type="PROSITE-ProRule" id="PRU00042"/>
    </source>
</evidence>
<dbReference type="GO" id="GO:0000981">
    <property type="term" value="F:DNA-binding transcription factor activity, RNA polymerase II-specific"/>
    <property type="evidence" value="ECO:0007669"/>
    <property type="project" value="TreeGrafter"/>
</dbReference>
<reference evidence="15" key="2">
    <citation type="submission" date="2020-05" db="UniProtKB">
        <authorList>
            <consortium name="EnsemblMetazoa"/>
        </authorList>
    </citation>
    <scope>IDENTIFICATION</scope>
    <source>
        <strain evidence="15">IAEA</strain>
    </source>
</reference>
<keyword evidence="3 12" id="KW-0479">Metal-binding</keyword>
<evidence type="ECO:0000256" key="8">
    <source>
        <dbReference type="ARBA" id="ARBA00023125"/>
    </source>
</evidence>
<feature type="domain" description="ZAD" evidence="14">
    <location>
        <begin position="36"/>
        <end position="123"/>
    </location>
</feature>
<keyword evidence="16" id="KW-1185">Reference proteome</keyword>
<name>A0A1A9WDP5_9MUSC</name>
<dbReference type="PROSITE" id="PS50157">
    <property type="entry name" value="ZINC_FINGER_C2H2_2"/>
    <property type="match status" value="7"/>
</dbReference>
<evidence type="ECO:0000313" key="15">
    <source>
        <dbReference type="EnsemblMetazoa" id="GBRI015824-PA"/>
    </source>
</evidence>
<keyword evidence="5 11" id="KW-0863">Zinc-finger</keyword>